<organism evidence="1 2">
    <name type="scientific">Anaerosacchariphilus polymeriproducens</name>
    <dbReference type="NCBI Taxonomy" id="1812858"/>
    <lineage>
        <taxon>Bacteria</taxon>
        <taxon>Bacillati</taxon>
        <taxon>Bacillota</taxon>
        <taxon>Clostridia</taxon>
        <taxon>Lachnospirales</taxon>
        <taxon>Lachnospiraceae</taxon>
        <taxon>Anaerosacchariphilus</taxon>
    </lineage>
</organism>
<comment type="caution">
    <text evidence="1">The sequence shown here is derived from an EMBL/GenBank/DDBJ whole genome shotgun (WGS) entry which is preliminary data.</text>
</comment>
<dbReference type="AlphaFoldDB" id="A0A371AXN0"/>
<accession>A0A371AXN0</accession>
<sequence length="218" mass="25461">MTLNEIMVLNRGIDNSEIMGIPEGVPFDIKKDKELILEGKSNLIQKGILANHDTFTIKGALIFSRLIEYKKAKKYLCIQGMWIGLVDEKKSVIIQKKDIDSYYFESIATDSIVNYLIEKYPFLQENKELGEPIEKQISGRDIFQMYYIESETGFLFDIIDNSDTSQSKKRNGILFFNHREKDYRYDINLGVLQQVTGEMIQSEIQNKMRLENSYEQRK</sequence>
<protein>
    <submittedName>
        <fullName evidence="1">DUF5081 family protein</fullName>
    </submittedName>
</protein>
<dbReference type="InterPro" id="IPR031682">
    <property type="entry name" value="EsaE"/>
</dbReference>
<gene>
    <name evidence="1" type="ORF">DWV06_05955</name>
</gene>
<evidence type="ECO:0000313" key="1">
    <source>
        <dbReference type="EMBL" id="RDU24240.1"/>
    </source>
</evidence>
<reference evidence="1 2" key="1">
    <citation type="submission" date="2018-07" db="EMBL/GenBank/DDBJ databases">
        <title>Anaerosacharophilus polymeroproducens gen. nov. sp. nov., an anaerobic bacterium isolated from salt field.</title>
        <authorList>
            <person name="Kim W."/>
            <person name="Yang S.-H."/>
            <person name="Oh J."/>
            <person name="Lee J.-H."/>
            <person name="Kwon K.K."/>
        </authorList>
    </citation>
    <scope>NUCLEOTIDE SEQUENCE [LARGE SCALE GENOMIC DNA]</scope>
    <source>
        <strain evidence="1 2">MCWD5</strain>
    </source>
</reference>
<dbReference type="OrthoDB" id="1911487at2"/>
<dbReference type="Proteomes" id="UP000255036">
    <property type="component" value="Unassembled WGS sequence"/>
</dbReference>
<dbReference type="EMBL" id="QRCT01000014">
    <property type="protein sequence ID" value="RDU24240.1"/>
    <property type="molecule type" value="Genomic_DNA"/>
</dbReference>
<evidence type="ECO:0000313" key="2">
    <source>
        <dbReference type="Proteomes" id="UP000255036"/>
    </source>
</evidence>
<dbReference type="Pfam" id="PF16887">
    <property type="entry name" value="DUF5081"/>
    <property type="match status" value="1"/>
</dbReference>
<proteinExistence type="predicted"/>
<dbReference type="RefSeq" id="WP_115481264.1">
    <property type="nucleotide sequence ID" value="NZ_QRCT01000014.1"/>
</dbReference>
<keyword evidence="2" id="KW-1185">Reference proteome</keyword>
<name>A0A371AXN0_9FIRM</name>